<feature type="transmembrane region" description="Helical" evidence="6">
    <location>
        <begin position="196"/>
        <end position="214"/>
    </location>
</feature>
<dbReference type="Pfam" id="PF04286">
    <property type="entry name" value="DUF445"/>
    <property type="match status" value="1"/>
</dbReference>
<evidence type="ECO:0000256" key="3">
    <source>
        <dbReference type="ARBA" id="ARBA00022692"/>
    </source>
</evidence>
<organism evidence="7 8">
    <name type="scientific">Sulfurihydrogenibium azorense (strain DSM 15241 / OCM 825 / Az-Fu1)</name>
    <dbReference type="NCBI Taxonomy" id="204536"/>
    <lineage>
        <taxon>Bacteria</taxon>
        <taxon>Pseudomonadati</taxon>
        <taxon>Aquificota</taxon>
        <taxon>Aquificia</taxon>
        <taxon>Aquificales</taxon>
        <taxon>Hydrogenothermaceae</taxon>
        <taxon>Sulfurihydrogenibium</taxon>
    </lineage>
</organism>
<dbReference type="PANTHER" id="PTHR35791:SF1">
    <property type="entry name" value="UPF0754 MEMBRANE PROTEIN YHEB"/>
    <property type="match status" value="1"/>
</dbReference>
<sequence length="216" mass="24930">MIEYLIPPLTGAFIGYITNWLAIKMLFKPYNEVRIFGIKMPFTPGLIPKRRDEIAKSIAKVIRQHLVNPENLHRLFMESSYKEVLENKLNTVVEEIVDKLLISLKEEVETKVKISFLSGYTDKILQSLSDKVKPIIIEKSQHSIKENLEKHIEEELPQLLASLDVEKVIYETLSSIDIRQLEEIVLGFSEKQLKHITYLGGVIGFFIGLLQIFINH</sequence>
<dbReference type="AlphaFoldDB" id="C1DV70"/>
<comment type="subcellular location">
    <subcellularLocation>
        <location evidence="1">Endomembrane system</location>
    </subcellularLocation>
</comment>
<name>C1DV70_SULAA</name>
<evidence type="ECO:0000256" key="6">
    <source>
        <dbReference type="SAM" id="Phobius"/>
    </source>
</evidence>
<dbReference type="eggNOG" id="COG4399">
    <property type="taxonomic scope" value="Bacteria"/>
</dbReference>
<dbReference type="HOGENOM" id="CLU_042384_1_1_0"/>
<dbReference type="STRING" id="204536.SULAZ_1034"/>
<evidence type="ECO:0000256" key="1">
    <source>
        <dbReference type="ARBA" id="ARBA00004308"/>
    </source>
</evidence>
<comment type="similarity">
    <text evidence="2">Belongs to the UPF0754 family.</text>
</comment>
<keyword evidence="4 6" id="KW-1133">Transmembrane helix</keyword>
<evidence type="ECO:0000256" key="4">
    <source>
        <dbReference type="ARBA" id="ARBA00022989"/>
    </source>
</evidence>
<dbReference type="EMBL" id="CP001229">
    <property type="protein sequence ID" value="ACN98759.1"/>
    <property type="molecule type" value="Genomic_DNA"/>
</dbReference>
<gene>
    <name evidence="7" type="ordered locus">SULAZ_1034</name>
</gene>
<dbReference type="GO" id="GO:0012505">
    <property type="term" value="C:endomembrane system"/>
    <property type="evidence" value="ECO:0007669"/>
    <property type="project" value="UniProtKB-SubCell"/>
</dbReference>
<dbReference type="RefSeq" id="WP_012674080.1">
    <property type="nucleotide sequence ID" value="NC_012438.1"/>
</dbReference>
<evidence type="ECO:0000256" key="5">
    <source>
        <dbReference type="ARBA" id="ARBA00023136"/>
    </source>
</evidence>
<reference evidence="7 8" key="1">
    <citation type="journal article" date="2009" name="J. Bacteriol.">
        <title>Complete and draft genome sequences of six members of the Aquificales.</title>
        <authorList>
            <person name="Reysenbach A.L."/>
            <person name="Hamamura N."/>
            <person name="Podar M."/>
            <person name="Griffiths E."/>
            <person name="Ferreira S."/>
            <person name="Hochstein R."/>
            <person name="Heidelberg J."/>
            <person name="Johnson J."/>
            <person name="Mead D."/>
            <person name="Pohorille A."/>
            <person name="Sarmiento M."/>
            <person name="Schweighofer K."/>
            <person name="Seshadri R."/>
            <person name="Voytek M.A."/>
        </authorList>
    </citation>
    <scope>NUCLEOTIDE SEQUENCE [LARGE SCALE GENOMIC DNA]</scope>
    <source>
        <strain evidence="8">Az-Fu1 / DSM 15241 / OCM 825</strain>
    </source>
</reference>
<evidence type="ECO:0000313" key="8">
    <source>
        <dbReference type="Proteomes" id="UP000001369"/>
    </source>
</evidence>
<feature type="transmembrane region" description="Helical" evidence="6">
    <location>
        <begin position="6"/>
        <end position="27"/>
    </location>
</feature>
<protein>
    <submittedName>
        <fullName evidence="7">YheB</fullName>
    </submittedName>
</protein>
<evidence type="ECO:0000256" key="2">
    <source>
        <dbReference type="ARBA" id="ARBA00008053"/>
    </source>
</evidence>
<evidence type="ECO:0000313" key="7">
    <source>
        <dbReference type="EMBL" id="ACN98759.1"/>
    </source>
</evidence>
<dbReference type="OrthoDB" id="9787430at2"/>
<keyword evidence="3 6" id="KW-0812">Transmembrane</keyword>
<proteinExistence type="inferred from homology"/>
<dbReference type="KEGG" id="saf:SULAZ_1034"/>
<dbReference type="PANTHER" id="PTHR35791">
    <property type="entry name" value="UPF0754 MEMBRANE PROTEIN YHEB"/>
    <property type="match status" value="1"/>
</dbReference>
<dbReference type="Proteomes" id="UP000001369">
    <property type="component" value="Chromosome"/>
</dbReference>
<keyword evidence="5 6" id="KW-0472">Membrane</keyword>
<keyword evidence="8" id="KW-1185">Reference proteome</keyword>
<accession>C1DV70</accession>
<dbReference type="InterPro" id="IPR007383">
    <property type="entry name" value="DUF445"/>
</dbReference>